<name>W0A5W1_9SPHN</name>
<sequence length="182" mass="19119">MEMVMALPLALATLLTILAAGAAPDAPSGPVEPGTIVIEGSDADADTQSPFVDAVEAGLLDAQFLTLPNRGASRYLARVAVTRTSRGQVTADQRDPARARAGNWGLSVTLPADKGKLRDLIATELDVTIVSRKDGQPVWRGRAVTVQTEGSPENAEDKVAVKLAGALFRRFPQPAEEPIAVP</sequence>
<evidence type="ECO:0000256" key="1">
    <source>
        <dbReference type="SAM" id="SignalP"/>
    </source>
</evidence>
<evidence type="ECO:0000313" key="2">
    <source>
        <dbReference type="EMBL" id="AHE52441.1"/>
    </source>
</evidence>
<dbReference type="HOGENOM" id="CLU_1481124_0_0_5"/>
<dbReference type="EMBL" id="CP006644">
    <property type="protein sequence ID" value="AHE52441.1"/>
    <property type="molecule type" value="Genomic_DNA"/>
</dbReference>
<dbReference type="Proteomes" id="UP000018851">
    <property type="component" value="Chromosome"/>
</dbReference>
<dbReference type="eggNOG" id="ENOG5031BII">
    <property type="taxonomic scope" value="Bacteria"/>
</dbReference>
<feature type="chain" id="PRO_5004785105" description="DUF4136 domain-containing protein" evidence="1">
    <location>
        <begin position="23"/>
        <end position="182"/>
    </location>
</feature>
<reference evidence="2 3" key="1">
    <citation type="submission" date="2013-07" db="EMBL/GenBank/DDBJ databases">
        <title>Completed genome of Sphingomonas sanxanigenens NX02.</title>
        <authorList>
            <person name="Ma T."/>
            <person name="Huang H."/>
            <person name="Wu M."/>
            <person name="Li X."/>
            <person name="Li G."/>
        </authorList>
    </citation>
    <scope>NUCLEOTIDE SEQUENCE [LARGE SCALE GENOMIC DNA]</scope>
    <source>
        <strain evidence="2 3">NX02</strain>
    </source>
</reference>
<proteinExistence type="predicted"/>
<organism evidence="2 3">
    <name type="scientific">Sphingomonas sanxanigenens DSM 19645 = NX02</name>
    <dbReference type="NCBI Taxonomy" id="1123269"/>
    <lineage>
        <taxon>Bacteria</taxon>
        <taxon>Pseudomonadati</taxon>
        <taxon>Pseudomonadota</taxon>
        <taxon>Alphaproteobacteria</taxon>
        <taxon>Sphingomonadales</taxon>
        <taxon>Sphingomonadaceae</taxon>
        <taxon>Sphingomonas</taxon>
    </lineage>
</organism>
<evidence type="ECO:0008006" key="4">
    <source>
        <dbReference type="Google" id="ProtNLM"/>
    </source>
</evidence>
<accession>W0A5W1</accession>
<evidence type="ECO:0000313" key="3">
    <source>
        <dbReference type="Proteomes" id="UP000018851"/>
    </source>
</evidence>
<dbReference type="PATRIC" id="fig|1123269.5.peg.672"/>
<feature type="signal peptide" evidence="1">
    <location>
        <begin position="1"/>
        <end position="22"/>
    </location>
</feature>
<keyword evidence="1" id="KW-0732">Signal</keyword>
<dbReference type="KEGG" id="ssan:NX02_03435"/>
<protein>
    <recommendedName>
        <fullName evidence="4">DUF4136 domain-containing protein</fullName>
    </recommendedName>
</protein>
<keyword evidence="3" id="KW-1185">Reference proteome</keyword>
<dbReference type="STRING" id="1123269.NX02_03435"/>
<gene>
    <name evidence="2" type="ORF">NX02_03435</name>
</gene>
<dbReference type="AlphaFoldDB" id="W0A5W1"/>